<feature type="transmembrane region" description="Helical" evidence="7">
    <location>
        <begin position="443"/>
        <end position="466"/>
    </location>
</feature>
<feature type="transmembrane region" description="Helical" evidence="7">
    <location>
        <begin position="366"/>
        <end position="385"/>
    </location>
</feature>
<evidence type="ECO:0000259" key="8">
    <source>
        <dbReference type="Pfam" id="PF00884"/>
    </source>
</evidence>
<dbReference type="Gene3D" id="3.40.720.10">
    <property type="entry name" value="Alkaline Phosphatase, subunit A"/>
    <property type="match status" value="1"/>
</dbReference>
<feature type="region of interest" description="Disordered" evidence="6">
    <location>
        <begin position="990"/>
        <end position="1037"/>
    </location>
</feature>
<feature type="transmembrane region" description="Helical" evidence="7">
    <location>
        <begin position="114"/>
        <end position="136"/>
    </location>
</feature>
<evidence type="ECO:0000259" key="9">
    <source>
        <dbReference type="Pfam" id="PF02096"/>
    </source>
</evidence>
<evidence type="ECO:0000256" key="7">
    <source>
        <dbReference type="SAM" id="Phobius"/>
    </source>
</evidence>
<dbReference type="InterPro" id="IPR001708">
    <property type="entry name" value="YidC/ALB3/OXA1/COX18"/>
</dbReference>
<organism evidence="10 11">
    <name type="scientific">Candidatus Haliotispira prima</name>
    <dbReference type="NCBI Taxonomy" id="3034016"/>
    <lineage>
        <taxon>Bacteria</taxon>
        <taxon>Pseudomonadati</taxon>
        <taxon>Spirochaetota</taxon>
        <taxon>Spirochaetia</taxon>
        <taxon>Spirochaetales</taxon>
        <taxon>Spirochaetaceae</taxon>
        <taxon>Candidatus Haliotispira</taxon>
    </lineage>
</organism>
<dbReference type="InterPro" id="IPR028055">
    <property type="entry name" value="YidC/Oxa/ALB_C"/>
</dbReference>
<sequence>MLEALLLQPITAEQIANLPYRLLIYPLEWCMGHIFHYFYGLSGSLGWSILLLSAAINTLLLPLYYLGDRIQLREQALQAGLQTKLDEFRRAFSGSMLHMVQKTLYRQRGYHPIYGLRNSIGFAIQVPFFIAAYHFLSHLELLQGQAWALIPDLSLPDGLLPIGFGSYSNLLPWLMTGLNLLSGLAYTAQAPYSNPASKRQLWGIAVLFLVLLYYSPAALLLYWSFSNLYSLVKNLVSANHKQGAAYWRKVAQSSRLAAGKLPALKRYVLPLLEYGLAVLGLFLLARFKMLDSIDKEANIAMYRGTICWYGFAVLQVIRPFRYLLPFSRAAPSTLRQKCLGLVHLLIPAGALLAQQIPFLIDAFDEIEMSAVAPVILSLSIILAIAPRPWQSPVFLTLQRHKNPSAVRQLAAGSTAALLGLGLFNSSALLFSSPSESPHAIPALLGQVLPGFTLALLVSLVVFLWLGRRFAAQGKYQGKYQGRYQGTYPVVSKVALPVAFFGSGCLLLALVNNFVLQYDYGVMTSWVFDQPEKLLIPMSTILLVLALLPLLYLLWLVLLRRLQILIVLCWILAAGLWSSSAYYSLSLLRFGNGTEITEQIASSQDDADNAEGKLQSVYSYSREQNNVLIIMVDRFIGPYLENILELDPEVKDSLDGFTWYKNTSSPGPSTISGLTALLGGHEYSPDAISELPGNLKDKINQAYLLLPTLFQQNGYDSMVSDPSWANFDWKGDLDMFRRRGIRAERLKGRYTGRWLQQQAGRNSKQDRPGVDLRQPQYAAVMVLQAVFRALPPPLAPLVYDEGSWLGSNFAAGNLFSDLVNTWSSLVVLPQISDAEAKKPQFIFMTNDTPHEPMAMGYNPGDPRYPFLPMPEQPNESGSPLPPALLRELQGKSDYSLRHFYADWATIKELRRYLGWMKQQRVYDNSLIILASDHGRDVQLPNVDLGPNETDYAYFMPLLLVKPPGAKGPLKLDITAHSTADVPAFAGRFLSEQNNSSQKTPSQRNPFTGKTLKFQDPDAPRYSYYIGQNPNDQKGDRFDVEKSYRIDGPIWQRESWERLP</sequence>
<dbReference type="Proteomes" id="UP001228690">
    <property type="component" value="Chromosome"/>
</dbReference>
<keyword evidence="11" id="KW-1185">Reference proteome</keyword>
<feature type="transmembrane region" description="Helical" evidence="7">
    <location>
        <begin position="405"/>
        <end position="423"/>
    </location>
</feature>
<feature type="transmembrane region" description="Helical" evidence="7">
    <location>
        <begin position="563"/>
        <end position="584"/>
    </location>
</feature>
<name>A0ABY8MK36_9SPIO</name>
<feature type="domain" description="Sulfatase N-terminal" evidence="8">
    <location>
        <begin position="625"/>
        <end position="965"/>
    </location>
</feature>
<evidence type="ECO:0000256" key="5">
    <source>
        <dbReference type="RuleBase" id="RU003945"/>
    </source>
</evidence>
<dbReference type="Pfam" id="PF00884">
    <property type="entry name" value="Sulfatase"/>
    <property type="match status" value="1"/>
</dbReference>
<feature type="domain" description="Membrane insertase YidC/Oxa/ALB C-terminal" evidence="9">
    <location>
        <begin position="46"/>
        <end position="236"/>
    </location>
</feature>
<feature type="transmembrane region" description="Helical" evidence="7">
    <location>
        <begin position="338"/>
        <end position="360"/>
    </location>
</feature>
<evidence type="ECO:0000256" key="4">
    <source>
        <dbReference type="ARBA" id="ARBA00023136"/>
    </source>
</evidence>
<feature type="transmembrane region" description="Helical" evidence="7">
    <location>
        <begin position="45"/>
        <end position="66"/>
    </location>
</feature>
<dbReference type="PANTHER" id="PTHR12428:SF65">
    <property type="entry name" value="CYTOCHROME C OXIDASE ASSEMBLY PROTEIN COX18, MITOCHONDRIAL"/>
    <property type="match status" value="1"/>
</dbReference>
<reference evidence="10 11" key="1">
    <citation type="submission" date="2023-04" db="EMBL/GenBank/DDBJ databases">
        <title>Spirochaete genome identified in red abalone sample constitutes a novel genus.</title>
        <authorList>
            <person name="Sharma S.P."/>
            <person name="Purcell C.M."/>
            <person name="Hyde J.R."/>
            <person name="Severin A.J."/>
        </authorList>
    </citation>
    <scope>NUCLEOTIDE SEQUENCE [LARGE SCALE GENOMIC DNA]</scope>
    <source>
        <strain evidence="10 11">SP-2023</strain>
    </source>
</reference>
<feature type="compositionally biased region" description="Polar residues" evidence="6">
    <location>
        <begin position="990"/>
        <end position="1006"/>
    </location>
</feature>
<gene>
    <name evidence="10" type="ORF">P0082_05965</name>
</gene>
<evidence type="ECO:0000313" key="10">
    <source>
        <dbReference type="EMBL" id="WGK70407.1"/>
    </source>
</evidence>
<dbReference type="Pfam" id="PF02096">
    <property type="entry name" value="60KD_IMP"/>
    <property type="match status" value="1"/>
</dbReference>
<dbReference type="InterPro" id="IPR017850">
    <property type="entry name" value="Alkaline_phosphatase_core_sf"/>
</dbReference>
<keyword evidence="3 7" id="KW-1133">Transmembrane helix</keyword>
<protein>
    <submittedName>
        <fullName evidence="10">YidC/Oxa1 family membrane protein insertase</fullName>
    </submittedName>
</protein>
<evidence type="ECO:0000256" key="1">
    <source>
        <dbReference type="ARBA" id="ARBA00004141"/>
    </source>
</evidence>
<evidence type="ECO:0000256" key="3">
    <source>
        <dbReference type="ARBA" id="ARBA00022989"/>
    </source>
</evidence>
<evidence type="ECO:0000256" key="6">
    <source>
        <dbReference type="SAM" id="MobiDB-lite"/>
    </source>
</evidence>
<keyword evidence="4 7" id="KW-0472">Membrane</keyword>
<keyword evidence="2 5" id="KW-0812">Transmembrane</keyword>
<accession>A0ABY8MK36</accession>
<feature type="transmembrane region" description="Helical" evidence="7">
    <location>
        <begin position="170"/>
        <end position="189"/>
    </location>
</feature>
<feature type="transmembrane region" description="Helical" evidence="7">
    <location>
        <begin position="267"/>
        <end position="285"/>
    </location>
</feature>
<dbReference type="RefSeq" id="WP_326928618.1">
    <property type="nucleotide sequence ID" value="NZ_CP123443.1"/>
</dbReference>
<comment type="similarity">
    <text evidence="5">Belongs to the OXA1/ALB3/YidC family.</text>
</comment>
<comment type="subcellular location">
    <subcellularLocation>
        <location evidence="1 5">Membrane</location>
        <topology evidence="1 5">Multi-pass membrane protein</topology>
    </subcellularLocation>
</comment>
<feature type="transmembrane region" description="Helical" evidence="7">
    <location>
        <begin position="533"/>
        <end position="556"/>
    </location>
</feature>
<dbReference type="EMBL" id="CP123443">
    <property type="protein sequence ID" value="WGK70407.1"/>
    <property type="molecule type" value="Genomic_DNA"/>
</dbReference>
<dbReference type="PANTHER" id="PTHR12428">
    <property type="entry name" value="OXA1"/>
    <property type="match status" value="1"/>
</dbReference>
<feature type="transmembrane region" description="Helical" evidence="7">
    <location>
        <begin position="487"/>
        <end position="513"/>
    </location>
</feature>
<evidence type="ECO:0000313" key="11">
    <source>
        <dbReference type="Proteomes" id="UP001228690"/>
    </source>
</evidence>
<feature type="transmembrane region" description="Helical" evidence="7">
    <location>
        <begin position="201"/>
        <end position="225"/>
    </location>
</feature>
<evidence type="ECO:0000256" key="2">
    <source>
        <dbReference type="ARBA" id="ARBA00022692"/>
    </source>
</evidence>
<dbReference type="SUPFAM" id="SSF53649">
    <property type="entry name" value="Alkaline phosphatase-like"/>
    <property type="match status" value="1"/>
</dbReference>
<proteinExistence type="inferred from homology"/>
<dbReference type="InterPro" id="IPR000917">
    <property type="entry name" value="Sulfatase_N"/>
</dbReference>